<evidence type="ECO:0000313" key="2">
    <source>
        <dbReference type="EMBL" id="EDO18223.1"/>
    </source>
</evidence>
<dbReference type="HOGENOM" id="CLU_020929_1_0_1"/>
<evidence type="ECO:0000313" key="3">
    <source>
        <dbReference type="Proteomes" id="UP000000267"/>
    </source>
</evidence>
<dbReference type="InParanoid" id="A7THQ7"/>
<accession>A7THQ7</accession>
<dbReference type="eggNOG" id="ENOG502QTK4">
    <property type="taxonomic scope" value="Eukaryota"/>
</dbReference>
<dbReference type="PROSITE" id="PS50181">
    <property type="entry name" value="FBOX"/>
    <property type="match status" value="1"/>
</dbReference>
<dbReference type="EMBL" id="DS480392">
    <property type="protein sequence ID" value="EDO18223.1"/>
    <property type="molecule type" value="Genomic_DNA"/>
</dbReference>
<dbReference type="KEGG" id="vpo:Kpol_543p53"/>
<reference evidence="2 3" key="1">
    <citation type="journal article" date="2007" name="Proc. Natl. Acad. Sci. U.S.A.">
        <title>Independent sorting-out of thousands of duplicated gene pairs in two yeast species descended from a whole-genome duplication.</title>
        <authorList>
            <person name="Scannell D.R."/>
            <person name="Frank A.C."/>
            <person name="Conant G.C."/>
            <person name="Byrne K.P."/>
            <person name="Woolfit M."/>
            <person name="Wolfe K.H."/>
        </authorList>
    </citation>
    <scope>NUCLEOTIDE SEQUENCE [LARGE SCALE GENOMIC DNA]</scope>
    <source>
        <strain evidence="3">ATCC 22028 / DSM 70294 / BCRC 21397 / CBS 2163 / NBRC 10782 / NRRL Y-8283 / UCD 57-17</strain>
    </source>
</reference>
<dbReference type="Proteomes" id="UP000000267">
    <property type="component" value="Unassembled WGS sequence"/>
</dbReference>
<dbReference type="InterPro" id="IPR036047">
    <property type="entry name" value="F-box-like_dom_sf"/>
</dbReference>
<evidence type="ECO:0000259" key="1">
    <source>
        <dbReference type="PROSITE" id="PS50181"/>
    </source>
</evidence>
<dbReference type="GO" id="GO:0019005">
    <property type="term" value="C:SCF ubiquitin ligase complex"/>
    <property type="evidence" value="ECO:0007669"/>
    <property type="project" value="EnsemblFungi"/>
</dbReference>
<dbReference type="GO" id="GO:0031146">
    <property type="term" value="P:SCF-dependent proteasomal ubiquitin-dependent protein catabolic process"/>
    <property type="evidence" value="ECO:0007669"/>
    <property type="project" value="EnsemblFungi"/>
</dbReference>
<dbReference type="OrthoDB" id="4060589at2759"/>
<sequence>MLDRFPPEILENVLEYLGQEEKVSLTYVSRILYKHSIPSLYRHLLLNDCYYFPCQLDPTIGTRHWSVLYLSYNYNSSKRKELANRKYLTLIRSLESNPEKLCPLIYSLHLEWHINDSLLSRFLKVIIDHAVNLKSVENFIKKYIGITLMKNKSNLESLNLFPPDSYPVEGGASPAYFNGLRGLLKTYSFDHVKNLNVHVNCRTFFKPLKNPLKIESLCLNLRHDTFDTDPLATAIRTNYYDIFDVDTLKELEILSWYSDGDTDWETLHMLYDLWGLRDFGKFNNIENFTILQLLYNEQYLTFFLKSFHNLKRVKLDYLDYIDGTFVKSEQIDLLGRLGCSKSLRYIDLHMTKLEPKLLEIHHFENLSVFEINMSCKCSDCGDTLKNVILKKYFPTKDTFTVNGFSHLHKRDFFLQIFKLFPIFPYYPFVDSHPTIGYNSMPLNHHVEGVNKLLNYEPNDVKYITEQDIIKIYHAMLHSMRKSFDSFLQKFPNLEYLILNGVATKVLQVDEHQRCNMPLFYCNGYKSNQVYELVSDSLFD</sequence>
<keyword evidence="3" id="KW-1185">Reference proteome</keyword>
<dbReference type="AlphaFoldDB" id="A7THQ7"/>
<dbReference type="OMA" id="DEHQRCN"/>
<dbReference type="GeneID" id="5546498"/>
<dbReference type="FunCoup" id="A7THQ7">
    <property type="interactions" value="62"/>
</dbReference>
<name>A7THQ7_VANPO</name>
<dbReference type="InterPro" id="IPR001810">
    <property type="entry name" value="F-box_dom"/>
</dbReference>
<protein>
    <recommendedName>
        <fullName evidence="1">F-box domain-containing protein</fullName>
    </recommendedName>
</protein>
<proteinExistence type="predicted"/>
<dbReference type="PhylomeDB" id="A7THQ7"/>
<organism evidence="3">
    <name type="scientific">Vanderwaltozyma polyspora (strain ATCC 22028 / DSM 70294 / BCRC 21397 / CBS 2163 / NBRC 10782 / NRRL Y-8283 / UCD 57-17)</name>
    <name type="common">Kluyveromyces polysporus</name>
    <dbReference type="NCBI Taxonomy" id="436907"/>
    <lineage>
        <taxon>Eukaryota</taxon>
        <taxon>Fungi</taxon>
        <taxon>Dikarya</taxon>
        <taxon>Ascomycota</taxon>
        <taxon>Saccharomycotina</taxon>
        <taxon>Saccharomycetes</taxon>
        <taxon>Saccharomycetales</taxon>
        <taxon>Saccharomycetaceae</taxon>
        <taxon>Vanderwaltozyma</taxon>
    </lineage>
</organism>
<gene>
    <name evidence="2" type="ORF">Kpol_543p53</name>
</gene>
<dbReference type="RefSeq" id="XP_001646081.1">
    <property type="nucleotide sequence ID" value="XM_001646031.1"/>
</dbReference>
<dbReference type="SUPFAM" id="SSF81383">
    <property type="entry name" value="F-box domain"/>
    <property type="match status" value="1"/>
</dbReference>
<dbReference type="GO" id="GO:0031625">
    <property type="term" value="F:ubiquitin protein ligase binding"/>
    <property type="evidence" value="ECO:0007669"/>
    <property type="project" value="EnsemblFungi"/>
</dbReference>
<feature type="domain" description="F-box" evidence="1">
    <location>
        <begin position="1"/>
        <end position="44"/>
    </location>
</feature>